<evidence type="ECO:0008006" key="4">
    <source>
        <dbReference type="Google" id="ProtNLM"/>
    </source>
</evidence>
<comment type="caution">
    <text evidence="2">The sequence shown here is derived from an EMBL/GenBank/DDBJ whole genome shotgun (WGS) entry which is preliminary data.</text>
</comment>
<keyword evidence="1" id="KW-0732">Signal</keyword>
<evidence type="ECO:0000313" key="2">
    <source>
        <dbReference type="EMBL" id="GAA4419435.1"/>
    </source>
</evidence>
<dbReference type="Gene3D" id="2.60.40.2410">
    <property type="entry name" value="Uncharacterised protein PF12988, DUF3872"/>
    <property type="match status" value="1"/>
</dbReference>
<reference evidence="3" key="1">
    <citation type="journal article" date="2019" name="Int. J. Syst. Evol. Microbiol.">
        <title>The Global Catalogue of Microorganisms (GCM) 10K type strain sequencing project: providing services to taxonomists for standard genome sequencing and annotation.</title>
        <authorList>
            <consortium name="The Broad Institute Genomics Platform"/>
            <consortium name="The Broad Institute Genome Sequencing Center for Infectious Disease"/>
            <person name="Wu L."/>
            <person name="Ma J."/>
        </authorList>
    </citation>
    <scope>NUCLEOTIDE SEQUENCE [LARGE SCALE GENOMIC DNA]</scope>
    <source>
        <strain evidence="3">JCM 17925</strain>
    </source>
</reference>
<accession>A0ABP8L0S8</accession>
<evidence type="ECO:0000313" key="3">
    <source>
        <dbReference type="Proteomes" id="UP001500936"/>
    </source>
</evidence>
<dbReference type="PROSITE" id="PS51257">
    <property type="entry name" value="PROKAR_LIPOPROTEIN"/>
    <property type="match status" value="1"/>
</dbReference>
<proteinExistence type="predicted"/>
<protein>
    <recommendedName>
        <fullName evidence="4">DUF3872 domain-containing protein</fullName>
    </recommendedName>
</protein>
<organism evidence="2 3">
    <name type="scientific">Nibrella viscosa</name>
    <dbReference type="NCBI Taxonomy" id="1084524"/>
    <lineage>
        <taxon>Bacteria</taxon>
        <taxon>Pseudomonadati</taxon>
        <taxon>Bacteroidota</taxon>
        <taxon>Cytophagia</taxon>
        <taxon>Cytophagales</taxon>
        <taxon>Spirosomataceae</taxon>
        <taxon>Nibrella</taxon>
    </lineage>
</organism>
<dbReference type="Proteomes" id="UP001500936">
    <property type="component" value="Unassembled WGS sequence"/>
</dbReference>
<feature type="signal peptide" evidence="1">
    <location>
        <begin position="1"/>
        <end position="18"/>
    </location>
</feature>
<dbReference type="Pfam" id="PF12988">
    <property type="entry name" value="TraQ_transposon"/>
    <property type="match status" value="1"/>
</dbReference>
<dbReference type="RefSeq" id="WP_345271157.1">
    <property type="nucleotide sequence ID" value="NZ_BAABHB010000018.1"/>
</dbReference>
<evidence type="ECO:0000256" key="1">
    <source>
        <dbReference type="SAM" id="SignalP"/>
    </source>
</evidence>
<name>A0ABP8L0S8_9BACT</name>
<dbReference type="InterPro" id="IPR038707">
    <property type="entry name" value="TraQ_sf"/>
</dbReference>
<dbReference type="EMBL" id="BAABHB010000018">
    <property type="protein sequence ID" value="GAA4419435.1"/>
    <property type="molecule type" value="Genomic_DNA"/>
</dbReference>
<keyword evidence="3" id="KW-1185">Reference proteome</keyword>
<feature type="chain" id="PRO_5045864612" description="DUF3872 domain-containing protein" evidence="1">
    <location>
        <begin position="19"/>
        <end position="135"/>
    </location>
</feature>
<gene>
    <name evidence="2" type="ORF">GCM10023187_53760</name>
</gene>
<sequence length="135" mass="15461">MKSLFTALLLLVLATACQQENLSIEAPYRVKINAYTSNYVMQSRQAHRIILDLKTDSYYRQTGYQLVYYQQAGLGRLYRDSVAILQRVPVALPLGQSEWLFTPESTGVCQVILIAQQERGYTRPDTVRLNFQIVP</sequence>
<dbReference type="InterPro" id="IPR024355">
    <property type="entry name" value="TraQ_bacteroidetes"/>
</dbReference>